<evidence type="ECO:0000313" key="3">
    <source>
        <dbReference type="Proteomes" id="UP000607397"/>
    </source>
</evidence>
<dbReference type="GO" id="GO:0016787">
    <property type="term" value="F:hydrolase activity"/>
    <property type="evidence" value="ECO:0007669"/>
    <property type="project" value="UniProtKB-KW"/>
</dbReference>
<dbReference type="PANTHER" id="PTHR46623">
    <property type="entry name" value="CARBOXYMETHYLENEBUTENOLIDASE-RELATED"/>
    <property type="match status" value="1"/>
</dbReference>
<gene>
    <name evidence="2" type="ORF">GS597_14725</name>
</gene>
<dbReference type="InterPro" id="IPR029058">
    <property type="entry name" value="AB_hydrolase_fold"/>
</dbReference>
<protein>
    <submittedName>
        <fullName evidence="2">Dienelactone hydrolase family protein</fullName>
    </submittedName>
</protein>
<proteinExistence type="predicted"/>
<dbReference type="PANTHER" id="PTHR46623:SF6">
    <property type="entry name" value="ALPHA_BETA-HYDROLASES SUPERFAMILY PROTEIN"/>
    <property type="match status" value="1"/>
</dbReference>
<keyword evidence="3" id="KW-1185">Reference proteome</keyword>
<dbReference type="InterPro" id="IPR002925">
    <property type="entry name" value="Dienelactn_hydro"/>
</dbReference>
<dbReference type="SUPFAM" id="SSF53474">
    <property type="entry name" value="alpha/beta-Hydrolases"/>
    <property type="match status" value="1"/>
</dbReference>
<dbReference type="EMBL" id="WVIC01000032">
    <property type="protein sequence ID" value="NCJ07740.1"/>
    <property type="molecule type" value="Genomic_DNA"/>
</dbReference>
<dbReference type="Proteomes" id="UP000607397">
    <property type="component" value="Unassembled WGS sequence"/>
</dbReference>
<dbReference type="InterPro" id="IPR051049">
    <property type="entry name" value="Dienelactone_hydrolase-like"/>
</dbReference>
<sequence length="244" mass="26021">MTPIHTQSVQVMNADLAIDAYLAQPSAAGSYPVILVCQEIFGVNSHIRAVTERIAQEGYVAIAPALYQRTAPNFEIGYTEAEVALGRSHKSQTTAAQLLSDLQATLDYAQRLPNVVPDSAGVIGFCFGGHVAYLAATLPKIEATASFYGAGIATFTPGGGAPTLSQTPNIQGTIYLFFGDHDPLIPAAEVQEITATLARLGTDHRVFHYPASHGFFCDQRASYQAAAAANAWEQVLELFGHLKP</sequence>
<name>A0A8K1ZYP0_9CYAN</name>
<evidence type="ECO:0000313" key="2">
    <source>
        <dbReference type="EMBL" id="NCJ07740.1"/>
    </source>
</evidence>
<reference evidence="2" key="1">
    <citation type="submission" date="2019-12" db="EMBL/GenBank/DDBJ databases">
        <title>High-Quality draft genome sequences of three cyanobacteria isolated from the limestone walls of the Old Cathedral of Coimbra.</title>
        <authorList>
            <person name="Tiago I."/>
            <person name="Soares F."/>
            <person name="Portugal A."/>
        </authorList>
    </citation>
    <scope>NUCLEOTIDE SEQUENCE [LARGE SCALE GENOMIC DNA]</scope>
    <source>
        <strain evidence="2">C</strain>
    </source>
</reference>
<dbReference type="Pfam" id="PF01738">
    <property type="entry name" value="DLH"/>
    <property type="match status" value="1"/>
</dbReference>
<dbReference type="AlphaFoldDB" id="A0A8K1ZYP0"/>
<organism evidence="2 3">
    <name type="scientific">Petrachloros mirabilis ULC683</name>
    <dbReference type="NCBI Taxonomy" id="2781853"/>
    <lineage>
        <taxon>Bacteria</taxon>
        <taxon>Bacillati</taxon>
        <taxon>Cyanobacteriota</taxon>
        <taxon>Cyanophyceae</taxon>
        <taxon>Synechococcales</taxon>
        <taxon>Petrachlorosaceae</taxon>
        <taxon>Petrachloros</taxon>
        <taxon>Petrachloros mirabilis</taxon>
    </lineage>
</organism>
<accession>A0A8K1ZYP0</accession>
<dbReference type="Gene3D" id="3.40.50.1820">
    <property type="entry name" value="alpha/beta hydrolase"/>
    <property type="match status" value="1"/>
</dbReference>
<evidence type="ECO:0000259" key="1">
    <source>
        <dbReference type="Pfam" id="PF01738"/>
    </source>
</evidence>
<keyword evidence="2" id="KW-0378">Hydrolase</keyword>
<comment type="caution">
    <text evidence="2">The sequence shown here is derived from an EMBL/GenBank/DDBJ whole genome shotgun (WGS) entry which is preliminary data.</text>
</comment>
<feature type="domain" description="Dienelactone hydrolase" evidence="1">
    <location>
        <begin position="18"/>
        <end position="241"/>
    </location>
</feature>